<evidence type="ECO:0000256" key="1">
    <source>
        <dbReference type="SAM" id="Phobius"/>
    </source>
</evidence>
<keyword evidence="1" id="KW-0812">Transmembrane</keyword>
<protein>
    <recommendedName>
        <fullName evidence="4">ABC-2 family transporter protein</fullName>
    </recommendedName>
</protein>
<feature type="transmembrane region" description="Helical" evidence="1">
    <location>
        <begin position="110"/>
        <end position="132"/>
    </location>
</feature>
<keyword evidence="1" id="KW-0472">Membrane</keyword>
<dbReference type="STRING" id="29539.SAMN02745716_2101"/>
<evidence type="ECO:0000313" key="2">
    <source>
        <dbReference type="EMBL" id="SEH16166.1"/>
    </source>
</evidence>
<gene>
    <name evidence="2" type="ORF">SAMN02745716_2101</name>
</gene>
<sequence length="249" mass="25883">MTGRVRAATGMAFRDEGRRPLLLILLVVVPAYAVLRSIATTEETPRRIGLPGDLSFVTTMKDIHGAVMAGQAIAFVAALCGVFVMHAALQGDRRLVIAGYRPGETIVARLSVLAATTALVVGVSLGVTAMAFEPESWLPFGAATLLIGLIYAGLGALSGAILDKVAATYLMLFFPLTDLGIAQNPMFGDGSPEWWATLLPGYAPSRVMVDGALAAGFEATGPLALSVVWSIGIGAVVAYALRRSVAPVA</sequence>
<dbReference type="AlphaFoldDB" id="A0A1H6FZD3"/>
<name>A0A1H6FZD3_THEAL</name>
<feature type="transmembrane region" description="Helical" evidence="1">
    <location>
        <begin position="138"/>
        <end position="162"/>
    </location>
</feature>
<feature type="transmembrane region" description="Helical" evidence="1">
    <location>
        <begin position="169"/>
        <end position="187"/>
    </location>
</feature>
<accession>A0A1H6FZD3</accession>
<organism evidence="2 3">
    <name type="scientific">Thermoleophilum album</name>
    <dbReference type="NCBI Taxonomy" id="29539"/>
    <lineage>
        <taxon>Bacteria</taxon>
        <taxon>Bacillati</taxon>
        <taxon>Actinomycetota</taxon>
        <taxon>Thermoleophilia</taxon>
        <taxon>Thermoleophilales</taxon>
        <taxon>Thermoleophilaceae</taxon>
        <taxon>Thermoleophilum</taxon>
    </lineage>
</organism>
<feature type="transmembrane region" description="Helical" evidence="1">
    <location>
        <begin position="63"/>
        <end position="89"/>
    </location>
</feature>
<feature type="transmembrane region" description="Helical" evidence="1">
    <location>
        <begin position="223"/>
        <end position="241"/>
    </location>
</feature>
<evidence type="ECO:0008006" key="4">
    <source>
        <dbReference type="Google" id="ProtNLM"/>
    </source>
</evidence>
<dbReference type="Proteomes" id="UP000222056">
    <property type="component" value="Unassembled WGS sequence"/>
</dbReference>
<dbReference type="EMBL" id="FNWJ01000003">
    <property type="protein sequence ID" value="SEH16166.1"/>
    <property type="molecule type" value="Genomic_DNA"/>
</dbReference>
<feature type="transmembrane region" description="Helical" evidence="1">
    <location>
        <begin position="21"/>
        <end position="39"/>
    </location>
</feature>
<keyword evidence="1" id="KW-1133">Transmembrane helix</keyword>
<reference evidence="3" key="1">
    <citation type="submission" date="2016-10" db="EMBL/GenBank/DDBJ databases">
        <authorList>
            <person name="Varghese N."/>
            <person name="Submissions S."/>
        </authorList>
    </citation>
    <scope>NUCLEOTIDE SEQUENCE [LARGE SCALE GENOMIC DNA]</scope>
    <source>
        <strain evidence="3">ATCC 35263</strain>
    </source>
</reference>
<keyword evidence="3" id="KW-1185">Reference proteome</keyword>
<proteinExistence type="predicted"/>
<evidence type="ECO:0000313" key="3">
    <source>
        <dbReference type="Proteomes" id="UP000222056"/>
    </source>
</evidence>